<dbReference type="PRINTS" id="PR00080">
    <property type="entry name" value="SDRFAMILY"/>
</dbReference>
<comment type="similarity">
    <text evidence="1">Belongs to the short-chain dehydrogenases/reductases (SDR) family.</text>
</comment>
<evidence type="ECO:0000313" key="4">
    <source>
        <dbReference type="EMBL" id="SBS77029.1"/>
    </source>
</evidence>
<dbReference type="NCBIfam" id="NF005095">
    <property type="entry name" value="PRK06523.1"/>
    <property type="match status" value="1"/>
</dbReference>
<keyword evidence="2" id="KW-0560">Oxidoreductase</keyword>
<dbReference type="FunFam" id="3.40.50.720:FF:000084">
    <property type="entry name" value="Short-chain dehydrogenase reductase"/>
    <property type="match status" value="1"/>
</dbReference>
<evidence type="ECO:0000256" key="1">
    <source>
        <dbReference type="ARBA" id="ARBA00006484"/>
    </source>
</evidence>
<dbReference type="PANTHER" id="PTHR42760">
    <property type="entry name" value="SHORT-CHAIN DEHYDROGENASES/REDUCTASES FAMILY MEMBER"/>
    <property type="match status" value="1"/>
</dbReference>
<dbReference type="InterPro" id="IPR002347">
    <property type="entry name" value="SDR_fam"/>
</dbReference>
<dbReference type="InterPro" id="IPR057326">
    <property type="entry name" value="KR_dom"/>
</dbReference>
<proteinExistence type="inferred from homology"/>
<dbReference type="SMART" id="SM00822">
    <property type="entry name" value="PKS_KR"/>
    <property type="match status" value="1"/>
</dbReference>
<protein>
    <submittedName>
        <fullName evidence="4">Oxidoreductase, short chain dehydrogenase/reductase family protein</fullName>
    </submittedName>
</protein>
<dbReference type="GO" id="GO:0016616">
    <property type="term" value="F:oxidoreductase activity, acting on the CH-OH group of donors, NAD or NADP as acceptor"/>
    <property type="evidence" value="ECO:0007669"/>
    <property type="project" value="TreeGrafter"/>
</dbReference>
<evidence type="ECO:0000259" key="3">
    <source>
        <dbReference type="SMART" id="SM00822"/>
    </source>
</evidence>
<evidence type="ECO:0000256" key="2">
    <source>
        <dbReference type="ARBA" id="ARBA00023002"/>
    </source>
</evidence>
<dbReference type="PROSITE" id="PS00061">
    <property type="entry name" value="ADH_SHORT"/>
    <property type="match status" value="1"/>
</dbReference>
<dbReference type="InterPro" id="IPR020904">
    <property type="entry name" value="Sc_DH/Rdtase_CS"/>
</dbReference>
<dbReference type="SUPFAM" id="SSF51735">
    <property type="entry name" value="NAD(P)-binding Rossmann-fold domains"/>
    <property type="match status" value="1"/>
</dbReference>
<dbReference type="Pfam" id="PF13561">
    <property type="entry name" value="adh_short_C2"/>
    <property type="match status" value="1"/>
</dbReference>
<dbReference type="Gene3D" id="3.40.50.720">
    <property type="entry name" value="NAD(P)-binding Rossmann-like Domain"/>
    <property type="match status" value="1"/>
</dbReference>
<dbReference type="PRINTS" id="PR00081">
    <property type="entry name" value="GDHRDH"/>
</dbReference>
<dbReference type="PANTHER" id="PTHR42760:SF133">
    <property type="entry name" value="3-OXOACYL-[ACYL-CARRIER-PROTEIN] REDUCTASE"/>
    <property type="match status" value="1"/>
</dbReference>
<dbReference type="AlphaFoldDB" id="A0A1Y5PI99"/>
<dbReference type="InterPro" id="IPR036291">
    <property type="entry name" value="NAD(P)-bd_dom_sf"/>
</dbReference>
<organism evidence="4">
    <name type="scientific">uncultured Mycobacterium sp</name>
    <dbReference type="NCBI Taxonomy" id="171292"/>
    <lineage>
        <taxon>Bacteria</taxon>
        <taxon>Bacillati</taxon>
        <taxon>Actinomycetota</taxon>
        <taxon>Actinomycetes</taxon>
        <taxon>Mycobacteriales</taxon>
        <taxon>Mycobacteriaceae</taxon>
        <taxon>Mycobacterium</taxon>
        <taxon>environmental samples</taxon>
    </lineage>
</organism>
<gene>
    <name evidence="4" type="ORF">MHPYR_40031</name>
</gene>
<dbReference type="EMBL" id="FLQS01000034">
    <property type="protein sequence ID" value="SBS77029.1"/>
    <property type="molecule type" value="Genomic_DNA"/>
</dbReference>
<feature type="domain" description="Ketoreductase" evidence="3">
    <location>
        <begin position="15"/>
        <end position="184"/>
    </location>
</feature>
<sequence length="261" mass="26873">MSTTHGNQIPEFAGRRALVTGGTRGIGQAIAQRLRAGGATVLAVARSQPGDQPKESVVVADISTTAGTDAVAHAVTERLDGIDIVVHNAGGSGQNSGGATAITDEEWSTTFELNVFGAVRLDRALIPHLPGDGAIVHVTSIQRTSPLPTTLPYAAAKAALANYSKALSNELAPRGIRVNAVAPGYVETESAYQMAVDIASIHGVDIDEARKRIMASIGGIPLGSPGRPQDVAELVAFLVSSRAAYITGAEYVIDGGSTRTV</sequence>
<reference evidence="4" key="1">
    <citation type="submission" date="2016-03" db="EMBL/GenBank/DDBJ databases">
        <authorList>
            <person name="Ploux O."/>
        </authorList>
    </citation>
    <scope>NUCLEOTIDE SEQUENCE</scope>
    <source>
        <strain evidence="4">UC10</strain>
    </source>
</reference>
<accession>A0A1Y5PI99</accession>
<name>A0A1Y5PI99_9MYCO</name>